<proteinExistence type="predicted"/>
<gene>
    <name evidence="1" type="ORF">NQ176_g6211</name>
</gene>
<keyword evidence="2" id="KW-1185">Reference proteome</keyword>
<evidence type="ECO:0000313" key="1">
    <source>
        <dbReference type="EMBL" id="KAJ2974146.1"/>
    </source>
</evidence>
<name>A0ACC1N5L1_9HYPO</name>
<protein>
    <submittedName>
        <fullName evidence="1">Uncharacterized protein</fullName>
    </submittedName>
</protein>
<organism evidence="1 2">
    <name type="scientific">Zarea fungicola</name>
    <dbReference type="NCBI Taxonomy" id="93591"/>
    <lineage>
        <taxon>Eukaryota</taxon>
        <taxon>Fungi</taxon>
        <taxon>Dikarya</taxon>
        <taxon>Ascomycota</taxon>
        <taxon>Pezizomycotina</taxon>
        <taxon>Sordariomycetes</taxon>
        <taxon>Hypocreomycetidae</taxon>
        <taxon>Hypocreales</taxon>
        <taxon>Cordycipitaceae</taxon>
        <taxon>Zarea</taxon>
    </lineage>
</organism>
<dbReference type="Proteomes" id="UP001143910">
    <property type="component" value="Unassembled WGS sequence"/>
</dbReference>
<evidence type="ECO:0000313" key="2">
    <source>
        <dbReference type="Proteomes" id="UP001143910"/>
    </source>
</evidence>
<accession>A0ACC1N5L1</accession>
<reference evidence="1" key="1">
    <citation type="submission" date="2022-08" db="EMBL/GenBank/DDBJ databases">
        <title>Genome Sequence of Lecanicillium fungicola.</title>
        <authorList>
            <person name="Buettner E."/>
        </authorList>
    </citation>
    <scope>NUCLEOTIDE SEQUENCE</scope>
    <source>
        <strain evidence="1">Babe33</strain>
    </source>
</reference>
<comment type="caution">
    <text evidence="1">The sequence shown here is derived from an EMBL/GenBank/DDBJ whole genome shotgun (WGS) entry which is preliminary data.</text>
</comment>
<sequence length="147" mass="17384">MRGVAGWCEPPLYPEPWEDVPSCLPRDPLVEDKIAKLAQRHNIVCSIDPFDVKRTRAFRLLADFQGVGSSEQYRHWSRDLRHRENMVRIAQNLVRMYELPEPQDCAVLEWQPTMSHYDRFFMPDRTRAICDEMYKYNNFPGGILRIA</sequence>
<dbReference type="EMBL" id="JANJQO010000868">
    <property type="protein sequence ID" value="KAJ2974146.1"/>
    <property type="molecule type" value="Genomic_DNA"/>
</dbReference>